<evidence type="ECO:0000313" key="2">
    <source>
        <dbReference type="EMBL" id="RXZ68557.1"/>
    </source>
</evidence>
<protein>
    <recommendedName>
        <fullName evidence="4">Phage tail tape measure protein</fullName>
    </recommendedName>
</protein>
<accession>A0A4Q2KUT0</accession>
<evidence type="ECO:0008006" key="4">
    <source>
        <dbReference type="Google" id="ProtNLM"/>
    </source>
</evidence>
<dbReference type="Proteomes" id="UP000289216">
    <property type="component" value="Unassembled WGS sequence"/>
</dbReference>
<evidence type="ECO:0000256" key="1">
    <source>
        <dbReference type="SAM" id="Coils"/>
    </source>
</evidence>
<sequence>MAKKQLQTVIEMQDKFSKQLELFSEDLHKATDELKNFAKENEKSSGSSDKLTDSLLNLSNVAKTAGIAYLGKKIFELGNFAVGAASKMDELGNVTSQVFGNSKREIEDWAKTMDDKIGRSIYQLQNFASIYGSMFKGAGFDTSYFKNISKDLAVFTADFSSFFNVTDDEAFTAIKGALTGETEALKRFGIILNDTVMAEYALTQGIKANWAELDTALKMQLRYNKLMEITTHIQGDAERTVDGYANSLKKAEGLIDNIATSVGQKLIPGATRAVHMFNGIAEAIDNMLSKKDVTDYVFDFVKEKQSIDELKERYIELSELYLQGLNTPESEKERLELYNQILTLYPELFGKIDSEAEHYLQLAGALDTVISKLKEKTLAQFQSDRIAEHSKTLEKHATQIAKYEMESDEEIAKIASKNKGFNPNTKFGKAQYQVIHDLHEESAKGDEKAAEKLDKRLRGLTSAERAATIEFARHEVIRNQKIEGYIGDIQKLNDEFNKTMKYQTAQLETVLNVSSKTSYAQAKHYSKYYQELDIARGKIPKAEVKDEASEKAAKEIEELKTKWDTLASKDLKGKKEIYQRLMALGEKNLSKYTNEINALEKELEKNSKKEKAPKEDRYTYQNYRKDLQNQQIFADITGVKELEQLKSKLSTIQSYMKGAIEKGNKGLLEKLQQDFKETTFEIHKVNIKKGLDEIQKQLDTLDIKLESGKMDEQGYHKERVSLLDKVLEQFSENFMNLSDQDKAELKEKIEAFKKEKTVSDEAIKQKEKETAAAKRVTEGLDLLSSGFNGIAAGISAANINNSQTMNGISGIFSSFGTVAKGLETLGGFKSLGSIATTAASWGSSLATVGTIASGVGAAIGVVGAIGSFIGRKGKKKAAKIDAENKENEEAYKKQISALQQLTQAIEKYSERIKTFADRVLVDISKNPTLKYIAGGQRNFDLIHDSMISGKHFADIAAIEKGSASYRRHFRKKRKSTYTKVDISEAELLRYLGFDKTELDAFTDAEMKQLDKVLDKVNHETLRRATGRNLTESSIEEWKKQVHEFTKQLEFLEKEKADLFRGSTLESFAGMEFRTEKELIKEYTEQFKELGLEGEKYTETIKEMAKNNQVLVTSMLDVRSNAIEGLATGNGGYLTAAKSYFEKIYKNASSVAYDVAFSDIDSYMSEMFKSISDKLLDVKKSGKLDFSNLLSDFDFAKFKNLELSEKEIKKSLDTIKRQLLDSGVDLSIINKLLPQSDFNNRLNDLTTSLSAAMSAGLETHKYESFTETLGKSLYDSTKNGLVKAFSESALYQGMIEKFIDTEDLRSKLEKAGSFQEAFNLTENIMKKFGYEMEANGFGGFDAIGNLAKEEKKLGNAYYQDKASNVEISVVNNFYREVYGLEDLQGIITDQAQKAIELWQNRPRGDK</sequence>
<dbReference type="EMBL" id="SBAP01000026">
    <property type="protein sequence ID" value="RXZ68557.1"/>
    <property type="molecule type" value="Genomic_DNA"/>
</dbReference>
<evidence type="ECO:0000313" key="3">
    <source>
        <dbReference type="Proteomes" id="UP000289216"/>
    </source>
</evidence>
<name>A0A4Q2KUT0_9FUSO</name>
<reference evidence="2 3" key="1">
    <citation type="submission" date="2019-01" db="EMBL/GenBank/DDBJ databases">
        <title>Fusobacterium necrophorum Isolated From the Uterus of Dairy Cows.</title>
        <authorList>
            <person name="Francis A.M."/>
        </authorList>
    </citation>
    <scope>NUCLEOTIDE SEQUENCE [LARGE SCALE GENOMIC DNA]</scope>
    <source>
        <strain evidence="2 3">KG35</strain>
    </source>
</reference>
<feature type="coiled-coil region" evidence="1">
    <location>
        <begin position="735"/>
        <end position="769"/>
    </location>
</feature>
<feature type="coiled-coil region" evidence="1">
    <location>
        <begin position="542"/>
        <end position="609"/>
    </location>
</feature>
<feature type="coiled-coil region" evidence="1">
    <location>
        <begin position="891"/>
        <end position="918"/>
    </location>
</feature>
<comment type="caution">
    <text evidence="2">The sequence shown here is derived from an EMBL/GenBank/DDBJ whole genome shotgun (WGS) entry which is preliminary data.</text>
</comment>
<gene>
    <name evidence="2" type="ORF">EPT53_09380</name>
</gene>
<dbReference type="RefSeq" id="WP_129491612.1">
    <property type="nucleotide sequence ID" value="NZ_SBAP01000026.1"/>
</dbReference>
<proteinExistence type="predicted"/>
<organism evidence="2 3">
    <name type="scientific">Fusobacterium necrophorum</name>
    <dbReference type="NCBI Taxonomy" id="859"/>
    <lineage>
        <taxon>Bacteria</taxon>
        <taxon>Fusobacteriati</taxon>
        <taxon>Fusobacteriota</taxon>
        <taxon>Fusobacteriia</taxon>
        <taxon>Fusobacteriales</taxon>
        <taxon>Fusobacteriaceae</taxon>
        <taxon>Fusobacterium</taxon>
    </lineage>
</organism>
<keyword evidence="1" id="KW-0175">Coiled coil</keyword>